<feature type="transmembrane region" description="Helical" evidence="8">
    <location>
        <begin position="110"/>
        <end position="132"/>
    </location>
</feature>
<evidence type="ECO:0000256" key="1">
    <source>
        <dbReference type="ARBA" id="ARBA00004389"/>
    </source>
</evidence>
<evidence type="ECO:0000256" key="5">
    <source>
        <dbReference type="ARBA" id="ARBA00022824"/>
    </source>
</evidence>
<dbReference type="Gene3D" id="3.40.50.2000">
    <property type="entry name" value="Glycogen Phosphorylase B"/>
    <property type="match status" value="1"/>
</dbReference>
<reference evidence="9 10" key="1">
    <citation type="submission" date="2024-03" db="EMBL/GenBank/DDBJ databases">
        <title>Adaptation during the transition from Ophiocordyceps entomopathogen to insect associate is accompanied by gene loss and intensified selection.</title>
        <authorList>
            <person name="Ward C.M."/>
            <person name="Onetto C.A."/>
            <person name="Borneman A.R."/>
        </authorList>
    </citation>
    <scope>NUCLEOTIDE SEQUENCE [LARGE SCALE GENOMIC DNA]</scope>
    <source>
        <strain evidence="9">AWRI1</strain>
        <tissue evidence="9">Single Adult Female</tissue>
    </source>
</reference>
<dbReference type="Proteomes" id="UP001367676">
    <property type="component" value="Unassembled WGS sequence"/>
</dbReference>
<proteinExistence type="inferred from homology"/>
<keyword evidence="4 8" id="KW-0812">Transmembrane</keyword>
<evidence type="ECO:0000256" key="6">
    <source>
        <dbReference type="ARBA" id="ARBA00022989"/>
    </source>
</evidence>
<dbReference type="GO" id="GO:0006488">
    <property type="term" value="P:dolichol-linked oligosaccharide biosynthetic process"/>
    <property type="evidence" value="ECO:0007669"/>
    <property type="project" value="InterPro"/>
</dbReference>
<organism evidence="9 10">
    <name type="scientific">Parthenolecanium corni</name>
    <dbReference type="NCBI Taxonomy" id="536013"/>
    <lineage>
        <taxon>Eukaryota</taxon>
        <taxon>Metazoa</taxon>
        <taxon>Ecdysozoa</taxon>
        <taxon>Arthropoda</taxon>
        <taxon>Hexapoda</taxon>
        <taxon>Insecta</taxon>
        <taxon>Pterygota</taxon>
        <taxon>Neoptera</taxon>
        <taxon>Paraneoptera</taxon>
        <taxon>Hemiptera</taxon>
        <taxon>Sternorrhyncha</taxon>
        <taxon>Coccoidea</taxon>
        <taxon>Coccidae</taxon>
        <taxon>Parthenolecanium</taxon>
    </lineage>
</organism>
<gene>
    <name evidence="9" type="ORF">V9T40_011936</name>
</gene>
<evidence type="ECO:0000256" key="4">
    <source>
        <dbReference type="ARBA" id="ARBA00022692"/>
    </source>
</evidence>
<evidence type="ECO:0000256" key="7">
    <source>
        <dbReference type="ARBA" id="ARBA00023136"/>
    </source>
</evidence>
<evidence type="ECO:0000256" key="2">
    <source>
        <dbReference type="ARBA" id="ARBA00009731"/>
    </source>
</evidence>
<comment type="subcellular location">
    <subcellularLocation>
        <location evidence="1">Endoplasmic reticulum membrane</location>
        <topology evidence="1">Single-pass membrane protein</topology>
    </subcellularLocation>
</comment>
<comment type="similarity">
    <text evidence="2">Belongs to the ALG14 family.</text>
</comment>
<dbReference type="AlphaFoldDB" id="A0AAN9T8N8"/>
<accession>A0AAN9T8N8</accession>
<dbReference type="InterPro" id="IPR013969">
    <property type="entry name" value="Oligosacch_biosynth_Alg14"/>
</dbReference>
<dbReference type="GO" id="GO:0043541">
    <property type="term" value="C:UDP-N-acetylglucosamine transferase complex"/>
    <property type="evidence" value="ECO:0007669"/>
    <property type="project" value="TreeGrafter"/>
</dbReference>
<dbReference type="PANTHER" id="PTHR12154:SF4">
    <property type="entry name" value="UDP-N-ACETYLGLUCOSAMINE TRANSFERASE SUBUNIT ALG14 HOMOLOG"/>
    <property type="match status" value="1"/>
</dbReference>
<keyword evidence="5" id="KW-0256">Endoplasmic reticulum</keyword>
<keyword evidence="7 8" id="KW-0472">Membrane</keyword>
<evidence type="ECO:0000313" key="9">
    <source>
        <dbReference type="EMBL" id="KAK7575650.1"/>
    </source>
</evidence>
<dbReference type="GO" id="GO:0004577">
    <property type="term" value="F:N-acetylglucosaminyldiphosphodolichol N-acetylglucosaminyltransferase activity"/>
    <property type="evidence" value="ECO:0007669"/>
    <property type="project" value="TreeGrafter"/>
</dbReference>
<evidence type="ECO:0000313" key="10">
    <source>
        <dbReference type="Proteomes" id="UP001367676"/>
    </source>
</evidence>
<protein>
    <recommendedName>
        <fullName evidence="3">UDP-N-acetylglucosamine transferase subunit ALG14</fullName>
    </recommendedName>
</protein>
<dbReference type="PANTHER" id="PTHR12154">
    <property type="entry name" value="GLYCOSYL TRANSFERASE-RELATED"/>
    <property type="match status" value="1"/>
</dbReference>
<sequence length="213" mass="24512">MFDQLFFTVLYTLLLLLPLYIIASLFAVKRKRHALASAQVKTMIVIGSGGHTSEMLRTVKHLNSQRFTPRFYIMADSDTSSLCKIVETETALKGSHRIWRIPRSRKVHQSYISSVFTTLYSFLYSIPIVIWNRPDVILCNGPGTCVPICVIGFLTKIFLFCNVRIIFIESICRVKSLSLTGKILIWFADLVIVQWPELKRLYKNTVYIDEVKL</sequence>
<evidence type="ECO:0000256" key="8">
    <source>
        <dbReference type="SAM" id="Phobius"/>
    </source>
</evidence>
<feature type="transmembrane region" description="Helical" evidence="8">
    <location>
        <begin position="6"/>
        <end position="28"/>
    </location>
</feature>
<keyword evidence="6 8" id="KW-1133">Transmembrane helix</keyword>
<evidence type="ECO:0000256" key="3">
    <source>
        <dbReference type="ARBA" id="ARBA00017467"/>
    </source>
</evidence>
<feature type="transmembrane region" description="Helical" evidence="8">
    <location>
        <begin position="144"/>
        <end position="167"/>
    </location>
</feature>
<dbReference type="Pfam" id="PF08660">
    <property type="entry name" value="Alg14"/>
    <property type="match status" value="1"/>
</dbReference>
<keyword evidence="10" id="KW-1185">Reference proteome</keyword>
<comment type="caution">
    <text evidence="9">The sequence shown here is derived from an EMBL/GenBank/DDBJ whole genome shotgun (WGS) entry which is preliminary data.</text>
</comment>
<dbReference type="EMBL" id="JBBCAQ010000036">
    <property type="protein sequence ID" value="KAK7575650.1"/>
    <property type="molecule type" value="Genomic_DNA"/>
</dbReference>
<name>A0AAN9T8N8_9HEMI</name>